<dbReference type="InterPro" id="IPR003767">
    <property type="entry name" value="Malate/L-lactate_DH-like"/>
</dbReference>
<comment type="similarity">
    <text evidence="1">Belongs to the LDH2/MDH2 oxidoreductase family.</text>
</comment>
<comment type="caution">
    <text evidence="3">The sequence shown here is derived from an EMBL/GenBank/DDBJ whole genome shotgun (WGS) entry which is preliminary data.</text>
</comment>
<dbReference type="InterPro" id="IPR043144">
    <property type="entry name" value="Mal/L-sulf/L-lact_DH-like_ah"/>
</dbReference>
<reference evidence="3 4" key="1">
    <citation type="submission" date="2020-07" db="EMBL/GenBank/DDBJ databases">
        <authorList>
            <person name="Feng X."/>
        </authorList>
    </citation>
    <scope>NUCLEOTIDE SEQUENCE [LARGE SCALE GENOMIC DNA]</scope>
    <source>
        <strain evidence="3 4">JCM31066</strain>
    </source>
</reference>
<proteinExistence type="inferred from homology"/>
<evidence type="ECO:0000256" key="2">
    <source>
        <dbReference type="ARBA" id="ARBA00023002"/>
    </source>
</evidence>
<dbReference type="Pfam" id="PF02615">
    <property type="entry name" value="Ldh_2"/>
    <property type="match status" value="1"/>
</dbReference>
<dbReference type="Gene3D" id="1.10.1530.10">
    <property type="match status" value="1"/>
</dbReference>
<dbReference type="InterPro" id="IPR043143">
    <property type="entry name" value="Mal/L-sulf/L-lact_DH-like_NADP"/>
</dbReference>
<dbReference type="Proteomes" id="UP000546464">
    <property type="component" value="Unassembled WGS sequence"/>
</dbReference>
<dbReference type="RefSeq" id="WP_185676112.1">
    <property type="nucleotide sequence ID" value="NZ_JACHVB010000035.1"/>
</dbReference>
<protein>
    <submittedName>
        <fullName evidence="3">Ldh family oxidoreductase</fullName>
    </submittedName>
</protein>
<keyword evidence="4" id="KW-1185">Reference proteome</keyword>
<evidence type="ECO:0000256" key="1">
    <source>
        <dbReference type="ARBA" id="ARBA00006056"/>
    </source>
</evidence>
<evidence type="ECO:0000313" key="3">
    <source>
        <dbReference type="EMBL" id="MBC2595149.1"/>
    </source>
</evidence>
<dbReference type="Gene3D" id="3.30.1370.60">
    <property type="entry name" value="Hypothetical oxidoreductase yiak, domain 2"/>
    <property type="match status" value="1"/>
</dbReference>
<evidence type="ECO:0000313" key="4">
    <source>
        <dbReference type="Proteomes" id="UP000546464"/>
    </source>
</evidence>
<dbReference type="EMBL" id="JACHVB010000035">
    <property type="protein sequence ID" value="MBC2595149.1"/>
    <property type="molecule type" value="Genomic_DNA"/>
</dbReference>
<dbReference type="AlphaFoldDB" id="A0A842HFU7"/>
<name>A0A842HFU7_9BACT</name>
<gene>
    <name evidence="3" type="ORF">H5P28_12850</name>
</gene>
<dbReference type="SUPFAM" id="SSF89733">
    <property type="entry name" value="L-sulfolactate dehydrogenase-like"/>
    <property type="match status" value="1"/>
</dbReference>
<accession>A0A842HFU7</accession>
<dbReference type="GO" id="GO:0016491">
    <property type="term" value="F:oxidoreductase activity"/>
    <property type="evidence" value="ECO:0007669"/>
    <property type="project" value="UniProtKB-KW"/>
</dbReference>
<dbReference type="PANTHER" id="PTHR11091">
    <property type="entry name" value="OXIDOREDUCTASE-RELATED"/>
    <property type="match status" value="1"/>
</dbReference>
<dbReference type="PANTHER" id="PTHR11091:SF0">
    <property type="entry name" value="MALATE DEHYDROGENASE"/>
    <property type="match status" value="1"/>
</dbReference>
<dbReference type="InterPro" id="IPR036111">
    <property type="entry name" value="Mal/L-sulfo/L-lacto_DH-like_sf"/>
</dbReference>
<sequence length="366" mass="39103">MSETFYIVPEATHNELVVAAYRHRGFTADEAAAAARFSAHASRHGIRTHNAIKALHLDHLFGSAAGGCKPGAEIEKKPSRFAASEIWNANRKLGQATAYAAMDEAIALADKYGIGQVSVDNAFHYLWGGGYVMEAASRGYIAYTNCTAALAEVVPFMGKFPTLGTNPHSWGFPTVDAVGFPIVVDWATSVVAMGRVQQLAREGKQLPPNAAVDKDGNPTTDPAEVVALTTFGAHKGYGLSLINEIMGAFIGGSLPTLRSRWQKNPEEKHTPAFYFQVIHPEAIAGGDYALGRNQAENVKAVLADVLGHGNESCILPGQIEAQAAKRSDAAGGLLFSRAELDVFNDIAHECGHTGWKLGDFDQAENV</sequence>
<organism evidence="3 4">
    <name type="scientific">Ruficoccus amylovorans</name>
    <dbReference type="NCBI Taxonomy" id="1804625"/>
    <lineage>
        <taxon>Bacteria</taxon>
        <taxon>Pseudomonadati</taxon>
        <taxon>Verrucomicrobiota</taxon>
        <taxon>Opitutia</taxon>
        <taxon>Puniceicoccales</taxon>
        <taxon>Cerasicoccaceae</taxon>
        <taxon>Ruficoccus</taxon>
    </lineage>
</organism>
<keyword evidence="2" id="KW-0560">Oxidoreductase</keyword>